<accession>A0A656HAE9</accession>
<evidence type="ECO:0000259" key="2">
    <source>
        <dbReference type="Pfam" id="PF16036"/>
    </source>
</evidence>
<evidence type="ECO:0000256" key="1">
    <source>
        <dbReference type="SAM" id="SignalP"/>
    </source>
</evidence>
<sequence length="176" mass="19350" precursor="true">MKRFLKPIMATILCAPLAAFANIPAGLKTVGQGEAFYLGVIKVYDAQLSVSANASRTTVLDASVSRCLKLDYVVELTADKFALAADTILKRQHDAATLARFQPQISQWHDAYQDVQPGDVYRMCYDASTQMTSLLLNGKVGTNVKSAEFASLYFGIWLGEKQPIAQSLRSNLLREL</sequence>
<evidence type="ECO:0000313" key="3">
    <source>
        <dbReference type="EMBL" id="EIJ33247.1"/>
    </source>
</evidence>
<feature type="chain" id="PRO_5024861103" description="Chalcone isomerase domain-containing protein" evidence="1">
    <location>
        <begin position="22"/>
        <end position="176"/>
    </location>
</feature>
<dbReference type="AlphaFoldDB" id="A0A656HAE9"/>
<name>A0A656HAE9_THINJ</name>
<dbReference type="InterPro" id="IPR016087">
    <property type="entry name" value="Chalcone_isomerase"/>
</dbReference>
<evidence type="ECO:0000313" key="4">
    <source>
        <dbReference type="Proteomes" id="UP000005317"/>
    </source>
</evidence>
<dbReference type="Proteomes" id="UP000005317">
    <property type="component" value="Unassembled WGS sequence"/>
</dbReference>
<feature type="domain" description="Chalcone isomerase" evidence="2">
    <location>
        <begin position="40"/>
        <end position="173"/>
    </location>
</feature>
<protein>
    <recommendedName>
        <fullName evidence="2">Chalcone isomerase domain-containing protein</fullName>
    </recommendedName>
</protein>
<gene>
    <name evidence="3" type="ORF">Thini_0610</name>
</gene>
<proteinExistence type="predicted"/>
<dbReference type="RefSeq" id="WP_002707201.1">
    <property type="nucleotide sequence ID" value="NZ_JH651384.1"/>
</dbReference>
<dbReference type="EMBL" id="JH651384">
    <property type="protein sequence ID" value="EIJ33247.1"/>
    <property type="molecule type" value="Genomic_DNA"/>
</dbReference>
<dbReference type="Pfam" id="PF16036">
    <property type="entry name" value="Chalcone_3"/>
    <property type="match status" value="1"/>
</dbReference>
<dbReference type="OrthoDB" id="270742at2"/>
<feature type="signal peptide" evidence="1">
    <location>
        <begin position="1"/>
        <end position="21"/>
    </location>
</feature>
<reference evidence="4" key="1">
    <citation type="journal article" date="2011" name="Stand. Genomic Sci.">
        <title>Genome sequence of the filamentous, gliding Thiothrix nivea neotype strain (JP2(T)).</title>
        <authorList>
            <person name="Lapidus A."/>
            <person name="Nolan M."/>
            <person name="Lucas S."/>
            <person name="Glavina Del Rio T."/>
            <person name="Tice H."/>
            <person name="Cheng J.F."/>
            <person name="Tapia R."/>
            <person name="Han C."/>
            <person name="Goodwin L."/>
            <person name="Pitluck S."/>
            <person name="Liolios K."/>
            <person name="Pagani I."/>
            <person name="Ivanova N."/>
            <person name="Huntemann M."/>
            <person name="Mavromatis K."/>
            <person name="Mikhailova N."/>
            <person name="Pati A."/>
            <person name="Chen A."/>
            <person name="Palaniappan K."/>
            <person name="Land M."/>
            <person name="Brambilla E.M."/>
            <person name="Rohde M."/>
            <person name="Abt B."/>
            <person name="Verbarg S."/>
            <person name="Goker M."/>
            <person name="Bristow J."/>
            <person name="Eisen J.A."/>
            <person name="Markowitz V."/>
            <person name="Hugenholtz P."/>
            <person name="Kyrpides N.C."/>
            <person name="Klenk H.P."/>
            <person name="Woyke T."/>
        </authorList>
    </citation>
    <scope>NUCLEOTIDE SEQUENCE [LARGE SCALE GENOMIC DNA]</scope>
    <source>
        <strain evidence="4">ATCC 35100 / DSM 5205 / JP2</strain>
    </source>
</reference>
<organism evidence="3 4">
    <name type="scientific">Thiothrix nivea (strain ATCC 35100 / DSM 5205 / JP2)</name>
    <dbReference type="NCBI Taxonomy" id="870187"/>
    <lineage>
        <taxon>Bacteria</taxon>
        <taxon>Pseudomonadati</taxon>
        <taxon>Pseudomonadota</taxon>
        <taxon>Gammaproteobacteria</taxon>
        <taxon>Thiotrichales</taxon>
        <taxon>Thiotrichaceae</taxon>
        <taxon>Thiothrix</taxon>
    </lineage>
</organism>
<keyword evidence="4" id="KW-1185">Reference proteome</keyword>
<keyword evidence="1" id="KW-0732">Signal</keyword>